<evidence type="ECO:0000313" key="2">
    <source>
        <dbReference type="EMBL" id="EHK65954.1"/>
    </source>
</evidence>
<dbReference type="EMBL" id="AGUF01000046">
    <property type="protein sequence ID" value="EHK65954.1"/>
    <property type="molecule type" value="Genomic_DNA"/>
</dbReference>
<evidence type="ECO:0000313" key="3">
    <source>
        <dbReference type="Proteomes" id="UP000003113"/>
    </source>
</evidence>
<accession>H0F740</accession>
<sequence>MTAEPTESPSDRAFQRRVLCIGTLITLAAAGIVACFLYPYFSGA</sequence>
<proteinExistence type="predicted"/>
<dbReference type="RefSeq" id="WP_008162578.1">
    <property type="nucleotide sequence ID" value="NZ_AGUF01000046.1"/>
</dbReference>
<protein>
    <submittedName>
        <fullName evidence="2">Uncharacterized protein</fullName>
    </submittedName>
</protein>
<dbReference type="AlphaFoldDB" id="H0F740"/>
<evidence type="ECO:0000256" key="1">
    <source>
        <dbReference type="SAM" id="Phobius"/>
    </source>
</evidence>
<gene>
    <name evidence="2" type="ORF">KYC_12533</name>
</gene>
<reference evidence="2 3" key="1">
    <citation type="journal article" date="2012" name="J. Bacteriol.">
        <title>Genome sequence of the highly efficient arsenite-oxidizing bacterium Achromobacter arsenitoxydans SY8.</title>
        <authorList>
            <person name="Li X."/>
            <person name="Hu Y."/>
            <person name="Gong J."/>
            <person name="Lin Y."/>
            <person name="Johnstone L."/>
            <person name="Rensing C."/>
            <person name="Wang G."/>
        </authorList>
    </citation>
    <scope>NUCLEOTIDE SEQUENCE [LARGE SCALE GENOMIC DNA]</scope>
    <source>
        <strain evidence="2 3">SY8</strain>
    </source>
</reference>
<keyword evidence="1" id="KW-0812">Transmembrane</keyword>
<comment type="caution">
    <text evidence="2">The sequence shown here is derived from an EMBL/GenBank/DDBJ whole genome shotgun (WGS) entry which is preliminary data.</text>
</comment>
<feature type="transmembrane region" description="Helical" evidence="1">
    <location>
        <begin position="18"/>
        <end position="41"/>
    </location>
</feature>
<organism evidence="2 3">
    <name type="scientific">Achromobacter arsenitoxydans SY8</name>
    <dbReference type="NCBI Taxonomy" id="477184"/>
    <lineage>
        <taxon>Bacteria</taxon>
        <taxon>Pseudomonadati</taxon>
        <taxon>Pseudomonadota</taxon>
        <taxon>Betaproteobacteria</taxon>
        <taxon>Burkholderiales</taxon>
        <taxon>Alcaligenaceae</taxon>
        <taxon>Achromobacter</taxon>
    </lineage>
</organism>
<keyword evidence="3" id="KW-1185">Reference proteome</keyword>
<keyword evidence="1" id="KW-0472">Membrane</keyword>
<keyword evidence="1" id="KW-1133">Transmembrane helix</keyword>
<name>H0F740_9BURK</name>
<dbReference type="Proteomes" id="UP000003113">
    <property type="component" value="Unassembled WGS sequence"/>
</dbReference>
<dbReference type="PATRIC" id="fig|477184.5.peg.2486"/>